<proteinExistence type="inferred from homology"/>
<dbReference type="InterPro" id="IPR010920">
    <property type="entry name" value="LSM_dom_sf"/>
</dbReference>
<keyword evidence="6 7" id="KW-0472">Membrane</keyword>
<dbReference type="Gene3D" id="1.10.287.1260">
    <property type="match status" value="1"/>
</dbReference>
<reference evidence="10" key="1">
    <citation type="submission" date="2019-10" db="EMBL/GenBank/DDBJ databases">
        <title>Draft genome sequence of Panacibacter sp. KCS-6.</title>
        <authorList>
            <person name="Yim K.J."/>
        </authorList>
    </citation>
    <scope>NUCLEOTIDE SEQUENCE</scope>
    <source>
        <strain evidence="10">KCS-6</strain>
    </source>
</reference>
<keyword evidence="4 7" id="KW-0812">Transmembrane</keyword>
<protein>
    <submittedName>
        <fullName evidence="10">Mechanosensitive ion channel</fullName>
    </submittedName>
</protein>
<dbReference type="InterPro" id="IPR006685">
    <property type="entry name" value="MscS_channel_2nd"/>
</dbReference>
<dbReference type="Proteomes" id="UP000598971">
    <property type="component" value="Unassembled WGS sequence"/>
</dbReference>
<feature type="transmembrane region" description="Helical" evidence="7">
    <location>
        <begin position="20"/>
        <end position="46"/>
    </location>
</feature>
<comment type="subcellular location">
    <subcellularLocation>
        <location evidence="1">Cell membrane</location>
        <topology evidence="1">Multi-pass membrane protein</topology>
    </subcellularLocation>
</comment>
<sequence length="362" mass="41131">MKEFLATRIFDNSIALYLEVFGVILLAIIVKRILSKYLAGLLFRLFSKNGKTFHKKEFIELILGPLEAFLFVTIVIIALDKLTLPSILNVTIYKVTTREILDALVHTTLIVVFIRFCIRLIRYLSIVLEDKANLTADQTDNQLIVFFGDFFKVIVYLTGFLLILRFTFNYDISKLITGLSIVGAAIALATKESLENLIASFIIFFDKPFTTGDLVKVQGFTGTVEKIGLRSTRIRTDHKTYITVPNKQMVDTILDNISLRSQRRAELKLELETTTTAATLQQLIPLIRQLLNKPLIENQTVFLSDTGKNGHVISIEFFASMEQSLQEFIAIREEINFQIIELLQARQIQLVNNAPNIIVPKP</sequence>
<dbReference type="AlphaFoldDB" id="A0A8J8FI18"/>
<accession>A0A8J8FI18</accession>
<comment type="caution">
    <text evidence="10">The sequence shown here is derived from an EMBL/GenBank/DDBJ whole genome shotgun (WGS) entry which is preliminary data.</text>
</comment>
<dbReference type="SUPFAM" id="SSF50182">
    <property type="entry name" value="Sm-like ribonucleoproteins"/>
    <property type="match status" value="1"/>
</dbReference>
<gene>
    <name evidence="10" type="ORF">GD597_08275</name>
</gene>
<feature type="transmembrane region" description="Helical" evidence="7">
    <location>
        <begin position="58"/>
        <end position="79"/>
    </location>
</feature>
<dbReference type="GO" id="GO:0008381">
    <property type="term" value="F:mechanosensitive monoatomic ion channel activity"/>
    <property type="evidence" value="ECO:0007669"/>
    <property type="project" value="UniProtKB-ARBA"/>
</dbReference>
<dbReference type="RefSeq" id="WP_171607375.1">
    <property type="nucleotide sequence ID" value="NZ_WHPF01000005.1"/>
</dbReference>
<evidence type="ECO:0000256" key="2">
    <source>
        <dbReference type="ARBA" id="ARBA00008017"/>
    </source>
</evidence>
<evidence type="ECO:0000256" key="6">
    <source>
        <dbReference type="ARBA" id="ARBA00023136"/>
    </source>
</evidence>
<keyword evidence="5 7" id="KW-1133">Transmembrane helix</keyword>
<dbReference type="Pfam" id="PF00924">
    <property type="entry name" value="MS_channel_2nd"/>
    <property type="match status" value="1"/>
</dbReference>
<evidence type="ECO:0000256" key="5">
    <source>
        <dbReference type="ARBA" id="ARBA00022989"/>
    </source>
</evidence>
<dbReference type="PANTHER" id="PTHR43634">
    <property type="entry name" value="OW CONDUCTANCE MECHANOSENSITIVE CHANNEL"/>
    <property type="match status" value="1"/>
</dbReference>
<evidence type="ECO:0000313" key="10">
    <source>
        <dbReference type="EMBL" id="NNV55449.1"/>
    </source>
</evidence>
<dbReference type="PANTHER" id="PTHR43634:SF2">
    <property type="entry name" value="LOW CONDUCTANCE MECHANOSENSITIVE CHANNEL YNAI"/>
    <property type="match status" value="1"/>
</dbReference>
<evidence type="ECO:0000259" key="8">
    <source>
        <dbReference type="Pfam" id="PF00924"/>
    </source>
</evidence>
<dbReference type="SUPFAM" id="SSF82861">
    <property type="entry name" value="Mechanosensitive channel protein MscS (YggB), transmembrane region"/>
    <property type="match status" value="1"/>
</dbReference>
<feature type="transmembrane region" description="Helical" evidence="7">
    <location>
        <begin position="143"/>
        <end position="166"/>
    </location>
</feature>
<dbReference type="Pfam" id="PF21088">
    <property type="entry name" value="MS_channel_1st"/>
    <property type="match status" value="1"/>
</dbReference>
<dbReference type="InterPro" id="IPR011014">
    <property type="entry name" value="MscS_channel_TM-2"/>
</dbReference>
<comment type="similarity">
    <text evidence="2">Belongs to the MscS (TC 1.A.23) family.</text>
</comment>
<dbReference type="InterPro" id="IPR023408">
    <property type="entry name" value="MscS_beta-dom_sf"/>
</dbReference>
<feature type="transmembrane region" description="Helical" evidence="7">
    <location>
        <begin position="103"/>
        <end position="122"/>
    </location>
</feature>
<keyword evidence="3" id="KW-1003">Cell membrane</keyword>
<dbReference type="InterPro" id="IPR045042">
    <property type="entry name" value="YnaI-like"/>
</dbReference>
<evidence type="ECO:0000256" key="7">
    <source>
        <dbReference type="SAM" id="Phobius"/>
    </source>
</evidence>
<evidence type="ECO:0000256" key="4">
    <source>
        <dbReference type="ARBA" id="ARBA00022692"/>
    </source>
</evidence>
<dbReference type="EMBL" id="WHPF01000005">
    <property type="protein sequence ID" value="NNV55449.1"/>
    <property type="molecule type" value="Genomic_DNA"/>
</dbReference>
<dbReference type="Gene3D" id="2.30.30.60">
    <property type="match status" value="1"/>
</dbReference>
<evidence type="ECO:0000313" key="11">
    <source>
        <dbReference type="Proteomes" id="UP000598971"/>
    </source>
</evidence>
<name>A0A8J8FI18_9BACT</name>
<evidence type="ECO:0000259" key="9">
    <source>
        <dbReference type="Pfam" id="PF21088"/>
    </source>
</evidence>
<keyword evidence="11" id="KW-1185">Reference proteome</keyword>
<feature type="domain" description="Mechanosensitive ion channel MscS" evidence="8">
    <location>
        <begin position="193"/>
        <end position="258"/>
    </location>
</feature>
<feature type="domain" description="Mechanosensitive ion channel transmembrane helices 2/3" evidence="9">
    <location>
        <begin position="151"/>
        <end position="189"/>
    </location>
</feature>
<evidence type="ECO:0000256" key="3">
    <source>
        <dbReference type="ARBA" id="ARBA00022475"/>
    </source>
</evidence>
<organism evidence="10 11">
    <name type="scientific">Limnovirga soli</name>
    <dbReference type="NCBI Taxonomy" id="2656915"/>
    <lineage>
        <taxon>Bacteria</taxon>
        <taxon>Pseudomonadati</taxon>
        <taxon>Bacteroidota</taxon>
        <taxon>Chitinophagia</taxon>
        <taxon>Chitinophagales</taxon>
        <taxon>Chitinophagaceae</taxon>
        <taxon>Limnovirga</taxon>
    </lineage>
</organism>
<dbReference type="InterPro" id="IPR049142">
    <property type="entry name" value="MS_channel_1st"/>
</dbReference>
<dbReference type="GO" id="GO:0005886">
    <property type="term" value="C:plasma membrane"/>
    <property type="evidence" value="ECO:0007669"/>
    <property type="project" value="UniProtKB-SubCell"/>
</dbReference>
<evidence type="ECO:0000256" key="1">
    <source>
        <dbReference type="ARBA" id="ARBA00004651"/>
    </source>
</evidence>